<comment type="caution">
    <text evidence="11">The sequence shown here is derived from an EMBL/GenBank/DDBJ whole genome shotgun (WGS) entry which is preliminary data.</text>
</comment>
<dbReference type="Proteomes" id="UP001172684">
    <property type="component" value="Unassembled WGS sequence"/>
</dbReference>
<comment type="subcellular location">
    <subcellularLocation>
        <location evidence="9">Mitochondrion matrix</location>
    </subcellularLocation>
    <subcellularLocation>
        <location evidence="9">Nucleus</location>
    </subcellularLocation>
    <subcellularLocation>
        <location evidence="9">Cytoplasm</location>
    </subcellularLocation>
    <text evidence="9">Predominantly in the mitochondria and in the nucleus.</text>
</comment>
<keyword evidence="8 9" id="KW-0539">Nucleus</keyword>
<comment type="catalytic activity">
    <reaction evidence="9">
        <text>guanosine(37) in tRNA + S-adenosyl-L-methionine = N(1)-methylguanosine(37) in tRNA + S-adenosyl-L-homocysteine + H(+)</text>
        <dbReference type="Rhea" id="RHEA:36899"/>
        <dbReference type="Rhea" id="RHEA-COMP:10145"/>
        <dbReference type="Rhea" id="RHEA-COMP:10147"/>
        <dbReference type="ChEBI" id="CHEBI:15378"/>
        <dbReference type="ChEBI" id="CHEBI:57856"/>
        <dbReference type="ChEBI" id="CHEBI:59789"/>
        <dbReference type="ChEBI" id="CHEBI:73542"/>
        <dbReference type="ChEBI" id="CHEBI:74269"/>
        <dbReference type="EC" id="2.1.1.228"/>
    </reaction>
</comment>
<evidence type="ECO:0000256" key="4">
    <source>
        <dbReference type="ARBA" id="ARBA00022679"/>
    </source>
</evidence>
<comment type="function">
    <text evidence="9">Specifically methylates the N1 position of guanosine-37 in various cytoplasmic and mitochondrial tRNAs. Methylation is not dependent on the nature of the nucleoside 5' of the target nucleoside. This is the first step in the biosynthesis of wybutosine (yW), a modified base adjacent to the anticodon of tRNAs and required for accurate decoding.</text>
</comment>
<evidence type="ECO:0000313" key="11">
    <source>
        <dbReference type="EMBL" id="KAJ9669043.1"/>
    </source>
</evidence>
<dbReference type="HAMAP" id="MF_03152">
    <property type="entry name" value="TRM5"/>
    <property type="match status" value="1"/>
</dbReference>
<dbReference type="InterPro" id="IPR030382">
    <property type="entry name" value="MeTrfase_TRM5/TYW2"/>
</dbReference>
<evidence type="ECO:0000256" key="6">
    <source>
        <dbReference type="ARBA" id="ARBA00022694"/>
    </source>
</evidence>
<evidence type="ECO:0000256" key="8">
    <source>
        <dbReference type="ARBA" id="ARBA00023242"/>
    </source>
</evidence>
<dbReference type="GO" id="GO:0052906">
    <property type="term" value="F:tRNA (guanine(37)-N1)-methyltransferase activity"/>
    <property type="evidence" value="ECO:0007669"/>
    <property type="project" value="UniProtKB-EC"/>
</dbReference>
<dbReference type="InterPro" id="IPR029063">
    <property type="entry name" value="SAM-dependent_MTases_sf"/>
</dbReference>
<evidence type="ECO:0000256" key="7">
    <source>
        <dbReference type="ARBA" id="ARBA00023128"/>
    </source>
</evidence>
<keyword evidence="5 9" id="KW-0949">S-adenosyl-L-methionine</keyword>
<dbReference type="Pfam" id="PF25133">
    <property type="entry name" value="TYW2_N_2"/>
    <property type="match status" value="1"/>
</dbReference>
<keyword evidence="6 9" id="KW-0819">tRNA processing</keyword>
<dbReference type="PROSITE" id="PS51684">
    <property type="entry name" value="SAM_MT_TRM5_TYW2"/>
    <property type="match status" value="1"/>
</dbReference>
<dbReference type="Pfam" id="PF02475">
    <property type="entry name" value="TRM5-TYW2_MTfase"/>
    <property type="match status" value="1"/>
</dbReference>
<reference evidence="11" key="1">
    <citation type="submission" date="2022-10" db="EMBL/GenBank/DDBJ databases">
        <title>Culturing micro-colonial fungi from biological soil crusts in the Mojave desert and describing Neophaeococcomyces mojavensis, and introducing the new genera and species Taxawa tesnikishii.</title>
        <authorList>
            <person name="Kurbessoian T."/>
            <person name="Stajich J.E."/>
        </authorList>
    </citation>
    <scope>NUCLEOTIDE SEQUENCE</scope>
    <source>
        <strain evidence="11">TK_1</strain>
    </source>
</reference>
<dbReference type="SUPFAM" id="SSF53335">
    <property type="entry name" value="S-adenosyl-L-methionine-dependent methyltransferases"/>
    <property type="match status" value="1"/>
</dbReference>
<dbReference type="PANTHER" id="PTHR23245">
    <property type="entry name" value="TRNA METHYLTRANSFERASE"/>
    <property type="match status" value="1"/>
</dbReference>
<evidence type="ECO:0000256" key="9">
    <source>
        <dbReference type="HAMAP-Rule" id="MF_03152"/>
    </source>
</evidence>
<dbReference type="EC" id="2.1.1.228" evidence="9"/>
<keyword evidence="7 9" id="KW-0496">Mitochondrion</keyword>
<evidence type="ECO:0000259" key="10">
    <source>
        <dbReference type="PROSITE" id="PS51684"/>
    </source>
</evidence>
<dbReference type="Gene3D" id="3.40.50.150">
    <property type="entry name" value="Vaccinia Virus protein VP39"/>
    <property type="match status" value="1"/>
</dbReference>
<protein>
    <recommendedName>
        <fullName evidence="9">tRNA (guanine(37)-N1)-methyltransferase</fullName>
        <ecNumber evidence="9">2.1.1.228</ecNumber>
    </recommendedName>
    <alternativeName>
        <fullName evidence="9">M1G-methyltransferase</fullName>
    </alternativeName>
    <alternativeName>
        <fullName evidence="9">tRNA [GM37] methyltransferase</fullName>
    </alternativeName>
    <alternativeName>
        <fullName evidence="9">tRNA methyltransferase 5</fullName>
    </alternativeName>
</protein>
<keyword evidence="3 9" id="KW-0489">Methyltransferase</keyword>
<proteinExistence type="inferred from homology"/>
<dbReference type="PANTHER" id="PTHR23245:SF36">
    <property type="entry name" value="TRNA (GUANINE(37)-N1)-METHYLTRANSFERASE"/>
    <property type="match status" value="1"/>
</dbReference>
<feature type="binding site" evidence="9">
    <location>
        <position position="232"/>
    </location>
    <ligand>
        <name>S-adenosyl-L-methionine</name>
        <dbReference type="ChEBI" id="CHEBI:59789"/>
    </ligand>
</feature>
<accession>A0ABQ9P435</accession>
<feature type="binding site" evidence="9">
    <location>
        <begin position="270"/>
        <end position="271"/>
    </location>
    <ligand>
        <name>S-adenosyl-L-methionine</name>
        <dbReference type="ChEBI" id="CHEBI:59789"/>
    </ligand>
</feature>
<dbReference type="GO" id="GO:0032259">
    <property type="term" value="P:methylation"/>
    <property type="evidence" value="ECO:0007669"/>
    <property type="project" value="UniProtKB-KW"/>
</dbReference>
<dbReference type="InterPro" id="IPR056743">
    <property type="entry name" value="TRM5-TYW2-like_MTfase"/>
</dbReference>
<keyword evidence="4 9" id="KW-0808">Transferase</keyword>
<feature type="binding site" evidence="9">
    <location>
        <begin position="298"/>
        <end position="299"/>
    </location>
    <ligand>
        <name>S-adenosyl-L-methionine</name>
        <dbReference type="ChEBI" id="CHEBI:59789"/>
    </ligand>
</feature>
<sequence length="465" mass="52785">MSVEDMFLPPANRAMRILDRSFFQRSVPLAAARVYNNKDISSCRKALERSKDMLDKSRLLVVRPDPLPELAKLGRKCLLLRPEVRPDDSSTWSSELQDMDRKGVIGVVPYKLHLDYDYWTYHDIITAILPEDEQGEVPSGFVTVGHVAHLNLRDQYLPYKNLIADVLMDKNHGIKTVINKIDNVGDESEFRTFNYEVLAGTDDLNVTVNHENCVFRFNYGKVYWNTRLDTEHRRLVELFKEGDAVCDVMAGVGPFALPAGKRGIFVWANDLNPESYMCLVDGIKRNKVSDYVRPFNKDGHAFIRDATHELLNTEHSVPIYAKTSKNAPSPASSKSAQPIRTVVQPKTFGHYVMNLPASAVSFLPSFIGLYSTPVSSPSTAYEKLFTPHTDRELPMIHVYTFSTKSDDNVAQGVEICERISKEIGYEITPQTPETTIWDVRDVAPAKRMFCASFRLPREVAFRNRT</sequence>
<comment type="similarity">
    <text evidence="9">Belongs to the TRM5 / TYW2 family.</text>
</comment>
<dbReference type="Gene3D" id="3.30.300.110">
    <property type="entry name" value="Met-10+ protein-like domains"/>
    <property type="match status" value="1"/>
</dbReference>
<keyword evidence="12" id="KW-1185">Reference proteome</keyword>
<evidence type="ECO:0000256" key="5">
    <source>
        <dbReference type="ARBA" id="ARBA00022691"/>
    </source>
</evidence>
<evidence type="ECO:0000256" key="3">
    <source>
        <dbReference type="ARBA" id="ARBA00022603"/>
    </source>
</evidence>
<feature type="binding site" evidence="9">
    <location>
        <position position="354"/>
    </location>
    <ligand>
        <name>S-adenosyl-L-methionine</name>
        <dbReference type="ChEBI" id="CHEBI:59789"/>
    </ligand>
</feature>
<feature type="domain" description="SAM-dependent methyltransferase TRM5/TYW2-type" evidence="10">
    <location>
        <begin position="141"/>
        <end position="457"/>
    </location>
</feature>
<dbReference type="InterPro" id="IPR056744">
    <property type="entry name" value="TRM5/TYW2-like_N"/>
</dbReference>
<evidence type="ECO:0000313" key="12">
    <source>
        <dbReference type="Proteomes" id="UP001172684"/>
    </source>
</evidence>
<organism evidence="11 12">
    <name type="scientific">Coniosporium apollinis</name>
    <dbReference type="NCBI Taxonomy" id="61459"/>
    <lineage>
        <taxon>Eukaryota</taxon>
        <taxon>Fungi</taxon>
        <taxon>Dikarya</taxon>
        <taxon>Ascomycota</taxon>
        <taxon>Pezizomycotina</taxon>
        <taxon>Dothideomycetes</taxon>
        <taxon>Dothideomycetes incertae sedis</taxon>
        <taxon>Coniosporium</taxon>
    </lineage>
</organism>
<evidence type="ECO:0000256" key="1">
    <source>
        <dbReference type="ARBA" id="ARBA00009775"/>
    </source>
</evidence>
<comment type="subunit">
    <text evidence="9">Monomer.</text>
</comment>
<comment type="similarity">
    <text evidence="1">Belongs to the class I-like SAM-binding methyltransferase superfamily. TRM5/TYW2 family.</text>
</comment>
<keyword evidence="2 9" id="KW-0963">Cytoplasm</keyword>
<gene>
    <name evidence="9 11" type="primary">TRM5</name>
    <name evidence="11" type="ORF">H2201_000869</name>
</gene>
<dbReference type="InterPro" id="IPR025792">
    <property type="entry name" value="tRNA_Gua_MeTrfase_euk"/>
</dbReference>
<dbReference type="EMBL" id="JAPDRL010000004">
    <property type="protein sequence ID" value="KAJ9669043.1"/>
    <property type="molecule type" value="Genomic_DNA"/>
</dbReference>
<evidence type="ECO:0000256" key="2">
    <source>
        <dbReference type="ARBA" id="ARBA00022490"/>
    </source>
</evidence>
<name>A0ABQ9P435_9PEZI</name>